<dbReference type="SUPFAM" id="SSF53822">
    <property type="entry name" value="Periplasmic binding protein-like I"/>
    <property type="match status" value="1"/>
</dbReference>
<gene>
    <name evidence="5" type="ORF">ER308_04035</name>
</gene>
<keyword evidence="1" id="KW-0805">Transcription regulation</keyword>
<dbReference type="SMART" id="SM00354">
    <property type="entry name" value="HTH_LACI"/>
    <property type="match status" value="1"/>
</dbReference>
<evidence type="ECO:0000256" key="3">
    <source>
        <dbReference type="ARBA" id="ARBA00023163"/>
    </source>
</evidence>
<dbReference type="InterPro" id="IPR046335">
    <property type="entry name" value="LacI/GalR-like_sensor"/>
</dbReference>
<proteinExistence type="predicted"/>
<dbReference type="Pfam" id="PF00356">
    <property type="entry name" value="LacI"/>
    <property type="match status" value="1"/>
</dbReference>
<evidence type="ECO:0000259" key="4">
    <source>
        <dbReference type="PROSITE" id="PS50932"/>
    </source>
</evidence>
<protein>
    <submittedName>
        <fullName evidence="5">LacI family transcriptional regulator</fullName>
    </submittedName>
</protein>
<accession>A0A411YC67</accession>
<dbReference type="GO" id="GO:0003700">
    <property type="term" value="F:DNA-binding transcription factor activity"/>
    <property type="evidence" value="ECO:0007669"/>
    <property type="project" value="TreeGrafter"/>
</dbReference>
<dbReference type="PANTHER" id="PTHR30146">
    <property type="entry name" value="LACI-RELATED TRANSCRIPTIONAL REPRESSOR"/>
    <property type="match status" value="1"/>
</dbReference>
<dbReference type="Gene3D" id="1.10.260.40">
    <property type="entry name" value="lambda repressor-like DNA-binding domains"/>
    <property type="match status" value="1"/>
</dbReference>
<dbReference type="InterPro" id="IPR028082">
    <property type="entry name" value="Peripla_BP_I"/>
</dbReference>
<dbReference type="InterPro" id="IPR010982">
    <property type="entry name" value="Lambda_DNA-bd_dom_sf"/>
</dbReference>
<evidence type="ECO:0000313" key="5">
    <source>
        <dbReference type="EMBL" id="QBI18799.1"/>
    </source>
</evidence>
<organism evidence="5 6">
    <name type="scientific">Egibacter rhizosphaerae</name>
    <dbReference type="NCBI Taxonomy" id="1670831"/>
    <lineage>
        <taxon>Bacteria</taxon>
        <taxon>Bacillati</taxon>
        <taxon>Actinomycetota</taxon>
        <taxon>Nitriliruptoria</taxon>
        <taxon>Egibacterales</taxon>
        <taxon>Egibacteraceae</taxon>
        <taxon>Egibacter</taxon>
    </lineage>
</organism>
<dbReference type="CDD" id="cd01392">
    <property type="entry name" value="HTH_LacI"/>
    <property type="match status" value="1"/>
</dbReference>
<dbReference type="PROSITE" id="PS50932">
    <property type="entry name" value="HTH_LACI_2"/>
    <property type="match status" value="1"/>
</dbReference>
<evidence type="ECO:0000256" key="1">
    <source>
        <dbReference type="ARBA" id="ARBA00023015"/>
    </source>
</evidence>
<keyword evidence="3" id="KW-0804">Transcription</keyword>
<name>A0A411YC67_9ACTN</name>
<dbReference type="RefSeq" id="WP_131153796.1">
    <property type="nucleotide sequence ID" value="NZ_CP036402.1"/>
</dbReference>
<dbReference type="PANTHER" id="PTHR30146:SF153">
    <property type="entry name" value="LACTOSE OPERON REPRESSOR"/>
    <property type="match status" value="1"/>
</dbReference>
<dbReference type="PROSITE" id="PS00356">
    <property type="entry name" value="HTH_LACI_1"/>
    <property type="match status" value="1"/>
</dbReference>
<evidence type="ECO:0000256" key="2">
    <source>
        <dbReference type="ARBA" id="ARBA00023125"/>
    </source>
</evidence>
<reference evidence="5 6" key="1">
    <citation type="submission" date="2019-01" db="EMBL/GenBank/DDBJ databases">
        <title>Egibacter rhizosphaerae EGI 80759T.</title>
        <authorList>
            <person name="Chen D.-D."/>
            <person name="Tian Y."/>
            <person name="Jiao J.-Y."/>
            <person name="Zhang X.-T."/>
            <person name="Zhang Y.-G."/>
            <person name="Zhang Y."/>
            <person name="Xiao M."/>
            <person name="Shu W.-S."/>
            <person name="Li W.-J."/>
        </authorList>
    </citation>
    <scope>NUCLEOTIDE SEQUENCE [LARGE SCALE GENOMIC DNA]</scope>
    <source>
        <strain evidence="5 6">EGI 80759</strain>
    </source>
</reference>
<keyword evidence="2" id="KW-0238">DNA-binding</keyword>
<dbReference type="Gene3D" id="3.40.50.2300">
    <property type="match status" value="2"/>
</dbReference>
<sequence length="348" mass="37785">MATSTTLLDVAQAAGVSIATASRALNGSRDRRVRPELEQRVWMAARSLNYTPNSHAQAVARGQTSVAGLVVHDIADPYFSSIAKGLMAEAASHQLVVTVAATDRDPEQEFEYVRMLRMQRARALVLAGSRLDDRELLDRLGEELAAYEETGGRAVLVSQKRLPVDTVQVENRAGARALARELHGLGHRRFAVLATAPRLITSRDRTAGFRTELAQLGAPVPPERVVEDEFTRDGGYRAMHRLLELDPTVTCVFAVNDVMAVGALAALREVDRVPPDGIGVAGFDDIATLRDITPGLTTVRLPLQHIGAEALRLAVEEPSERPRVRRVAGEVVLRDSTPPLTAEHPTPS</sequence>
<dbReference type="InterPro" id="IPR000843">
    <property type="entry name" value="HTH_LacI"/>
</dbReference>
<evidence type="ECO:0000313" key="6">
    <source>
        <dbReference type="Proteomes" id="UP000291469"/>
    </source>
</evidence>
<keyword evidence="6" id="KW-1185">Reference proteome</keyword>
<dbReference type="CDD" id="cd06267">
    <property type="entry name" value="PBP1_LacI_sugar_binding-like"/>
    <property type="match status" value="1"/>
</dbReference>
<dbReference type="EMBL" id="CP036402">
    <property type="protein sequence ID" value="QBI18799.1"/>
    <property type="molecule type" value="Genomic_DNA"/>
</dbReference>
<dbReference type="OrthoDB" id="3226810at2"/>
<dbReference type="SUPFAM" id="SSF47413">
    <property type="entry name" value="lambda repressor-like DNA-binding domains"/>
    <property type="match status" value="1"/>
</dbReference>
<dbReference type="Proteomes" id="UP000291469">
    <property type="component" value="Chromosome"/>
</dbReference>
<feature type="domain" description="HTH lacI-type" evidence="4">
    <location>
        <begin position="5"/>
        <end position="61"/>
    </location>
</feature>
<dbReference type="KEGG" id="erz:ER308_04035"/>
<dbReference type="Pfam" id="PF13377">
    <property type="entry name" value="Peripla_BP_3"/>
    <property type="match status" value="1"/>
</dbReference>
<dbReference type="AlphaFoldDB" id="A0A411YC67"/>
<dbReference type="GO" id="GO:0000976">
    <property type="term" value="F:transcription cis-regulatory region binding"/>
    <property type="evidence" value="ECO:0007669"/>
    <property type="project" value="TreeGrafter"/>
</dbReference>